<dbReference type="PROSITE" id="PS51143">
    <property type="entry name" value="MT_A70"/>
    <property type="match status" value="1"/>
</dbReference>
<dbReference type="PANTHER" id="PTHR12829">
    <property type="entry name" value="N6-ADENOSINE-METHYLTRANSFERASE"/>
    <property type="match status" value="1"/>
</dbReference>
<dbReference type="Pfam" id="PF05063">
    <property type="entry name" value="MT-A70"/>
    <property type="match status" value="1"/>
</dbReference>
<name>A0AAW1NUV7_9CHLO</name>
<sequence length="214" mass="24490">MLADITTIRNFVAGANCPFHCMVIDPPWENASARRSGHYATLPSRYLLSIPMKRLVDQEEGLVVLWMTNRSRLWRFMETELLPAWGLRLCATWLWLKVTSTDHRPVTPLDASHRRPYEVMLLLVPQGRQVPAHLQPPDKFVVASTPGEHSRKPHLSTLLAPYLPAQPKCAELFARQLWPGWTSWGNDVLHFQRMKYFTLPPEDPDAAQTTEAST</sequence>
<comment type="similarity">
    <text evidence="1">Belongs to the MT-A70-like family.</text>
</comment>
<dbReference type="PANTHER" id="PTHR12829:SF4">
    <property type="entry name" value="N(6)-ADENINE-SPECIFIC METHYLTRANSFERASE METTL4"/>
    <property type="match status" value="1"/>
</dbReference>
<evidence type="ECO:0000313" key="3">
    <source>
        <dbReference type="Proteomes" id="UP001465755"/>
    </source>
</evidence>
<protein>
    <submittedName>
        <fullName evidence="2">Uncharacterized protein</fullName>
    </submittedName>
</protein>
<dbReference type="InterPro" id="IPR007757">
    <property type="entry name" value="MT-A70-like"/>
</dbReference>
<dbReference type="Proteomes" id="UP001465755">
    <property type="component" value="Unassembled WGS sequence"/>
</dbReference>
<comment type="caution">
    <text evidence="2">The sequence shown here is derived from an EMBL/GenBank/DDBJ whole genome shotgun (WGS) entry which is preliminary data.</text>
</comment>
<proteinExistence type="inferred from homology"/>
<reference evidence="2 3" key="1">
    <citation type="journal article" date="2024" name="Nat. Commun.">
        <title>Phylogenomics reveals the evolutionary origins of lichenization in chlorophyte algae.</title>
        <authorList>
            <person name="Puginier C."/>
            <person name="Libourel C."/>
            <person name="Otte J."/>
            <person name="Skaloud P."/>
            <person name="Haon M."/>
            <person name="Grisel S."/>
            <person name="Petersen M."/>
            <person name="Berrin J.G."/>
            <person name="Delaux P.M."/>
            <person name="Dal Grande F."/>
            <person name="Keller J."/>
        </authorList>
    </citation>
    <scope>NUCLEOTIDE SEQUENCE [LARGE SCALE GENOMIC DNA]</scope>
    <source>
        <strain evidence="2 3">SAG 2036</strain>
    </source>
</reference>
<organism evidence="2 3">
    <name type="scientific">Symbiochloris irregularis</name>
    <dbReference type="NCBI Taxonomy" id="706552"/>
    <lineage>
        <taxon>Eukaryota</taxon>
        <taxon>Viridiplantae</taxon>
        <taxon>Chlorophyta</taxon>
        <taxon>core chlorophytes</taxon>
        <taxon>Trebouxiophyceae</taxon>
        <taxon>Trebouxiales</taxon>
        <taxon>Trebouxiaceae</taxon>
        <taxon>Symbiochloris</taxon>
    </lineage>
</organism>
<evidence type="ECO:0000256" key="1">
    <source>
        <dbReference type="PROSITE-ProRule" id="PRU00489"/>
    </source>
</evidence>
<evidence type="ECO:0000313" key="2">
    <source>
        <dbReference type="EMBL" id="KAK9799808.1"/>
    </source>
</evidence>
<gene>
    <name evidence="2" type="ORF">WJX73_001282</name>
</gene>
<keyword evidence="3" id="KW-1185">Reference proteome</keyword>
<dbReference type="EMBL" id="JALJOQ010000086">
    <property type="protein sequence ID" value="KAK9799808.1"/>
    <property type="molecule type" value="Genomic_DNA"/>
</dbReference>
<dbReference type="GO" id="GO:0008168">
    <property type="term" value="F:methyltransferase activity"/>
    <property type="evidence" value="ECO:0007669"/>
    <property type="project" value="TreeGrafter"/>
</dbReference>
<accession>A0AAW1NUV7</accession>
<dbReference type="AlphaFoldDB" id="A0AAW1NUV7"/>
<dbReference type="GO" id="GO:0005634">
    <property type="term" value="C:nucleus"/>
    <property type="evidence" value="ECO:0007669"/>
    <property type="project" value="TreeGrafter"/>
</dbReference>